<proteinExistence type="predicted"/>
<name>A0A0E9UAP3_ANGAN</name>
<reference evidence="1" key="1">
    <citation type="submission" date="2014-11" db="EMBL/GenBank/DDBJ databases">
        <authorList>
            <person name="Amaro Gonzalez C."/>
        </authorList>
    </citation>
    <scope>NUCLEOTIDE SEQUENCE</scope>
</reference>
<accession>A0A0E9UAP3</accession>
<dbReference type="AlphaFoldDB" id="A0A0E9UAP3"/>
<organism evidence="1">
    <name type="scientific">Anguilla anguilla</name>
    <name type="common">European freshwater eel</name>
    <name type="synonym">Muraena anguilla</name>
    <dbReference type="NCBI Taxonomy" id="7936"/>
    <lineage>
        <taxon>Eukaryota</taxon>
        <taxon>Metazoa</taxon>
        <taxon>Chordata</taxon>
        <taxon>Craniata</taxon>
        <taxon>Vertebrata</taxon>
        <taxon>Euteleostomi</taxon>
        <taxon>Actinopterygii</taxon>
        <taxon>Neopterygii</taxon>
        <taxon>Teleostei</taxon>
        <taxon>Anguilliformes</taxon>
        <taxon>Anguillidae</taxon>
        <taxon>Anguilla</taxon>
    </lineage>
</organism>
<dbReference type="EMBL" id="GBXM01045623">
    <property type="protein sequence ID" value="JAH62954.1"/>
    <property type="molecule type" value="Transcribed_RNA"/>
</dbReference>
<protein>
    <submittedName>
        <fullName evidence="1">Uncharacterized protein</fullName>
    </submittedName>
</protein>
<evidence type="ECO:0000313" key="1">
    <source>
        <dbReference type="EMBL" id="JAH62954.1"/>
    </source>
</evidence>
<reference evidence="1" key="2">
    <citation type="journal article" date="2015" name="Fish Shellfish Immunol.">
        <title>Early steps in the European eel (Anguilla anguilla)-Vibrio vulnificus interaction in the gills: Role of the RtxA13 toxin.</title>
        <authorList>
            <person name="Callol A."/>
            <person name="Pajuelo D."/>
            <person name="Ebbesson L."/>
            <person name="Teles M."/>
            <person name="MacKenzie S."/>
            <person name="Amaro C."/>
        </authorList>
    </citation>
    <scope>NUCLEOTIDE SEQUENCE</scope>
</reference>
<sequence length="28" mass="3092">MLSTVSHCHGKDTEYHNLVSSFVCGLLL</sequence>